<dbReference type="EMBL" id="JAUZQC010000011">
    <property type="protein sequence ID" value="KAK5863308.1"/>
    <property type="molecule type" value="Genomic_DNA"/>
</dbReference>
<evidence type="ECO:0000313" key="10">
    <source>
        <dbReference type="EMBL" id="KAK5863308.1"/>
    </source>
</evidence>
<comment type="caution">
    <text evidence="10">The sequence shown here is derived from an EMBL/GenBank/DDBJ whole genome shotgun (WGS) entry which is preliminary data.</text>
</comment>
<dbReference type="PANTHER" id="PTHR45614:SF30">
    <property type="entry name" value="MYB-RELATED PROTEIN B"/>
    <property type="match status" value="1"/>
</dbReference>
<dbReference type="FunFam" id="1.10.10.60:FF:000010">
    <property type="entry name" value="Transcriptional activator Myb isoform A"/>
    <property type="match status" value="1"/>
</dbReference>
<dbReference type="AlphaFoldDB" id="A0AAN8AKH7"/>
<feature type="domain" description="Myb-like" evidence="8">
    <location>
        <begin position="78"/>
        <end position="129"/>
    </location>
</feature>
<evidence type="ECO:0000256" key="6">
    <source>
        <dbReference type="ARBA" id="ARBA00023242"/>
    </source>
</evidence>
<keyword evidence="11" id="KW-1185">Reference proteome</keyword>
<feature type="domain" description="Myb-like" evidence="8">
    <location>
        <begin position="31"/>
        <end position="77"/>
    </location>
</feature>
<evidence type="ECO:0000256" key="7">
    <source>
        <dbReference type="SAM" id="MobiDB-lite"/>
    </source>
</evidence>
<dbReference type="PROSITE" id="PS50090">
    <property type="entry name" value="MYB_LIKE"/>
    <property type="match status" value="3"/>
</dbReference>
<dbReference type="Gene3D" id="1.10.10.60">
    <property type="entry name" value="Homeodomain-like"/>
    <property type="match status" value="3"/>
</dbReference>
<dbReference type="InterPro" id="IPR017930">
    <property type="entry name" value="Myb_dom"/>
</dbReference>
<feature type="region of interest" description="Disordered" evidence="7">
    <location>
        <begin position="233"/>
        <end position="285"/>
    </location>
</feature>
<sequence length="285" mass="32306">MSRGMDEEGDSNMCIDTDSDTADPKDGSKCKVKWTQEEDDNLKILINNVGKKDWKTIAVFLPGRTESDCVHRWKKHLDPDLVKGFWTKEEDEMIVELVAKHGIKQWSLIATHLKGRLGKRCRERWHNHLDPLIKKSSWTDEEDLIIHKARTILGNRWAEIARLLPGRTDNSVKNRWNSTIKRKAELGLYKDLADSISLDIQHFVEGELDFKCDVVLDTEPVTPKVIRLEKEKKQECQKKVRPKKPAPLPQTLASMSPSLPRSSSSSPSSSSGAAPAPAPVDQRSL</sequence>
<feature type="compositionally biased region" description="Low complexity" evidence="7">
    <location>
        <begin position="253"/>
        <end position="275"/>
    </location>
</feature>
<keyword evidence="2" id="KW-0677">Repeat</keyword>
<keyword evidence="5" id="KW-0804">Transcription</keyword>
<feature type="domain" description="Myb-like" evidence="8">
    <location>
        <begin position="130"/>
        <end position="180"/>
    </location>
</feature>
<dbReference type="Pfam" id="PF00249">
    <property type="entry name" value="Myb_DNA-binding"/>
    <property type="match status" value="1"/>
</dbReference>
<name>A0AAN8AKH7_ELEMC</name>
<proteinExistence type="predicted"/>
<evidence type="ECO:0000256" key="2">
    <source>
        <dbReference type="ARBA" id="ARBA00022737"/>
    </source>
</evidence>
<dbReference type="InterPro" id="IPR001005">
    <property type="entry name" value="SANT/Myb"/>
</dbReference>
<reference evidence="10 11" key="2">
    <citation type="journal article" date="2023" name="Mol. Biol. Evol.">
        <title>Genomics of Secondarily Temperate Adaptation in the Only Non-Antarctic Icefish.</title>
        <authorList>
            <person name="Rivera-Colon A.G."/>
            <person name="Rayamajhi N."/>
            <person name="Minhas B.F."/>
            <person name="Madrigal G."/>
            <person name="Bilyk K.T."/>
            <person name="Yoon V."/>
            <person name="Hune M."/>
            <person name="Gregory S."/>
            <person name="Cheng C.H.C."/>
            <person name="Catchen J.M."/>
        </authorList>
    </citation>
    <scope>NUCLEOTIDE SEQUENCE [LARGE SCALE GENOMIC DNA]</scope>
    <source>
        <strain evidence="10">JMC-PN-2008</strain>
    </source>
</reference>
<dbReference type="InterPro" id="IPR009057">
    <property type="entry name" value="Homeodomain-like_sf"/>
</dbReference>
<evidence type="ECO:0000256" key="5">
    <source>
        <dbReference type="ARBA" id="ARBA00023163"/>
    </source>
</evidence>
<dbReference type="SMART" id="SM00717">
    <property type="entry name" value="SANT"/>
    <property type="match status" value="3"/>
</dbReference>
<feature type="region of interest" description="Disordered" evidence="7">
    <location>
        <begin position="1"/>
        <end position="28"/>
    </location>
</feature>
<feature type="domain" description="HTH myb-type" evidence="9">
    <location>
        <begin position="78"/>
        <end position="133"/>
    </location>
</feature>
<dbReference type="GO" id="GO:0005634">
    <property type="term" value="C:nucleus"/>
    <property type="evidence" value="ECO:0007669"/>
    <property type="project" value="UniProtKB-SubCell"/>
</dbReference>
<comment type="subcellular location">
    <subcellularLocation>
        <location evidence="1">Nucleus</location>
    </subcellularLocation>
</comment>
<evidence type="ECO:0000256" key="1">
    <source>
        <dbReference type="ARBA" id="ARBA00004123"/>
    </source>
</evidence>
<dbReference type="PROSITE" id="PS51294">
    <property type="entry name" value="HTH_MYB"/>
    <property type="match status" value="3"/>
</dbReference>
<dbReference type="FunFam" id="1.10.10.60:FF:000016">
    <property type="entry name" value="Transcriptional activator Myb isoform A"/>
    <property type="match status" value="1"/>
</dbReference>
<feature type="domain" description="HTH myb-type" evidence="9">
    <location>
        <begin position="134"/>
        <end position="184"/>
    </location>
</feature>
<accession>A0AAN8AKH7</accession>
<dbReference type="Pfam" id="PF13921">
    <property type="entry name" value="Myb_DNA-bind_6"/>
    <property type="match status" value="1"/>
</dbReference>
<dbReference type="CDD" id="cd00167">
    <property type="entry name" value="SANT"/>
    <property type="match status" value="3"/>
</dbReference>
<dbReference type="GO" id="GO:0000981">
    <property type="term" value="F:DNA-binding transcription factor activity, RNA polymerase II-specific"/>
    <property type="evidence" value="ECO:0007669"/>
    <property type="project" value="TreeGrafter"/>
</dbReference>
<dbReference type="PANTHER" id="PTHR45614">
    <property type="entry name" value="MYB PROTEIN-RELATED"/>
    <property type="match status" value="1"/>
</dbReference>
<feature type="domain" description="HTH myb-type" evidence="9">
    <location>
        <begin position="31"/>
        <end position="77"/>
    </location>
</feature>
<keyword evidence="6" id="KW-0539">Nucleus</keyword>
<reference evidence="10 11" key="1">
    <citation type="journal article" date="2023" name="Genes (Basel)">
        <title>Chromosome-Level Genome Assembly and Circadian Gene Repertoire of the Patagonia Blennie Eleginops maclovinus-The Closest Ancestral Proxy of Antarctic Cryonotothenioids.</title>
        <authorList>
            <person name="Cheng C.C."/>
            <person name="Rivera-Colon A.G."/>
            <person name="Minhas B.F."/>
            <person name="Wilson L."/>
            <person name="Rayamajhi N."/>
            <person name="Vargas-Chacoff L."/>
            <person name="Catchen J.M."/>
        </authorList>
    </citation>
    <scope>NUCLEOTIDE SEQUENCE [LARGE SCALE GENOMIC DNA]</scope>
    <source>
        <strain evidence="10">JMC-PN-2008</strain>
    </source>
</reference>
<evidence type="ECO:0000256" key="4">
    <source>
        <dbReference type="ARBA" id="ARBA00023125"/>
    </source>
</evidence>
<organism evidence="10 11">
    <name type="scientific">Eleginops maclovinus</name>
    <name type="common">Patagonian blennie</name>
    <name type="synonym">Eleginus maclovinus</name>
    <dbReference type="NCBI Taxonomy" id="56733"/>
    <lineage>
        <taxon>Eukaryota</taxon>
        <taxon>Metazoa</taxon>
        <taxon>Chordata</taxon>
        <taxon>Craniata</taxon>
        <taxon>Vertebrata</taxon>
        <taxon>Euteleostomi</taxon>
        <taxon>Actinopterygii</taxon>
        <taxon>Neopterygii</taxon>
        <taxon>Teleostei</taxon>
        <taxon>Neoteleostei</taxon>
        <taxon>Acanthomorphata</taxon>
        <taxon>Eupercaria</taxon>
        <taxon>Perciformes</taxon>
        <taxon>Notothenioidei</taxon>
        <taxon>Eleginopidae</taxon>
        <taxon>Eleginops</taxon>
    </lineage>
</organism>
<evidence type="ECO:0000259" key="9">
    <source>
        <dbReference type="PROSITE" id="PS51294"/>
    </source>
</evidence>
<evidence type="ECO:0000313" key="11">
    <source>
        <dbReference type="Proteomes" id="UP001346869"/>
    </source>
</evidence>
<dbReference type="GO" id="GO:0000978">
    <property type="term" value="F:RNA polymerase II cis-regulatory region sequence-specific DNA binding"/>
    <property type="evidence" value="ECO:0007669"/>
    <property type="project" value="TreeGrafter"/>
</dbReference>
<dbReference type="InterPro" id="IPR050560">
    <property type="entry name" value="MYB_TF"/>
</dbReference>
<evidence type="ECO:0000259" key="8">
    <source>
        <dbReference type="PROSITE" id="PS50090"/>
    </source>
</evidence>
<protein>
    <submittedName>
        <fullName evidence="10">Uncharacterized protein</fullName>
    </submittedName>
</protein>
<evidence type="ECO:0000256" key="3">
    <source>
        <dbReference type="ARBA" id="ARBA00023015"/>
    </source>
</evidence>
<dbReference type="SUPFAM" id="SSF46689">
    <property type="entry name" value="Homeodomain-like"/>
    <property type="match status" value="2"/>
</dbReference>
<gene>
    <name evidence="10" type="ORF">PBY51_000347</name>
</gene>
<keyword evidence="4" id="KW-0238">DNA-binding</keyword>
<keyword evidence="3" id="KW-0805">Transcription regulation</keyword>
<dbReference type="Proteomes" id="UP001346869">
    <property type="component" value="Unassembled WGS sequence"/>
</dbReference>